<evidence type="ECO:0000313" key="6">
    <source>
        <dbReference type="EMBL" id="EDM80626.1"/>
    </source>
</evidence>
<dbReference type="Proteomes" id="UP000005801">
    <property type="component" value="Unassembled WGS sequence"/>
</dbReference>
<dbReference type="RefSeq" id="WP_006970229.1">
    <property type="nucleotide sequence ID" value="NZ_ABCS01000009.1"/>
</dbReference>
<dbReference type="SUPFAM" id="SSF52218">
    <property type="entry name" value="Flavoproteins"/>
    <property type="match status" value="1"/>
</dbReference>
<name>A6G0I0_9BACT</name>
<dbReference type="InterPro" id="IPR003680">
    <property type="entry name" value="Flavodoxin_fold"/>
</dbReference>
<dbReference type="eggNOG" id="COG2249">
    <property type="taxonomic scope" value="Bacteria"/>
</dbReference>
<dbReference type="Gene3D" id="3.40.50.360">
    <property type="match status" value="1"/>
</dbReference>
<organism evidence="6 7">
    <name type="scientific">Plesiocystis pacifica SIR-1</name>
    <dbReference type="NCBI Taxonomy" id="391625"/>
    <lineage>
        <taxon>Bacteria</taxon>
        <taxon>Pseudomonadati</taxon>
        <taxon>Myxococcota</taxon>
        <taxon>Polyangia</taxon>
        <taxon>Nannocystales</taxon>
        <taxon>Nannocystaceae</taxon>
        <taxon>Plesiocystis</taxon>
    </lineage>
</organism>
<proteinExistence type="inferred from homology"/>
<gene>
    <name evidence="6" type="ORF">PPSIR1_37074</name>
</gene>
<dbReference type="OrthoDB" id="9798454at2"/>
<keyword evidence="7" id="KW-1185">Reference proteome</keyword>
<sequence>MSKVFILNGHQPYPFSPGRLNATLVERAQALLGGAGHELRVSKTADVAGAPALDVDAEIDKHRWADLILLQFPVNWMGAPWSFKRYMDVVYSAGMDGRLCAGDGRSREQPKANYGRGGSLTGTRYMLSVTFNAPREAFDDEAEFFGGRSMDDLLWPMHLNLDFFGATPLPTFACFDVMKNPEIESDLARFDQHLRTHVGDHLPA</sequence>
<evidence type="ECO:0000313" key="7">
    <source>
        <dbReference type="Proteomes" id="UP000005801"/>
    </source>
</evidence>
<evidence type="ECO:0000256" key="1">
    <source>
        <dbReference type="ARBA" id="ARBA00001974"/>
    </source>
</evidence>
<dbReference type="EMBL" id="ABCS01000009">
    <property type="protein sequence ID" value="EDM80626.1"/>
    <property type="molecule type" value="Genomic_DNA"/>
</dbReference>
<evidence type="ECO:0000259" key="5">
    <source>
        <dbReference type="Pfam" id="PF02525"/>
    </source>
</evidence>
<evidence type="ECO:0000256" key="4">
    <source>
        <dbReference type="ARBA" id="ARBA00037981"/>
    </source>
</evidence>
<dbReference type="PANTHER" id="PTHR46305:SF3">
    <property type="entry name" value="NADPH:QUINONE OXIDOREDUCTASE MDAB"/>
    <property type="match status" value="1"/>
</dbReference>
<evidence type="ECO:0000256" key="2">
    <source>
        <dbReference type="ARBA" id="ARBA00022630"/>
    </source>
</evidence>
<evidence type="ECO:0000256" key="3">
    <source>
        <dbReference type="ARBA" id="ARBA00022827"/>
    </source>
</evidence>
<protein>
    <submittedName>
        <fullName evidence="6">NAD(P)H dehydrogenase (Quinone)</fullName>
    </submittedName>
</protein>
<keyword evidence="3" id="KW-0274">FAD</keyword>
<reference evidence="6 7" key="1">
    <citation type="submission" date="2007-06" db="EMBL/GenBank/DDBJ databases">
        <authorList>
            <person name="Shimkets L."/>
            <person name="Ferriera S."/>
            <person name="Johnson J."/>
            <person name="Kravitz S."/>
            <person name="Beeson K."/>
            <person name="Sutton G."/>
            <person name="Rogers Y.-H."/>
            <person name="Friedman R."/>
            <person name="Frazier M."/>
            <person name="Venter J.C."/>
        </authorList>
    </citation>
    <scope>NUCLEOTIDE SEQUENCE [LARGE SCALE GENOMIC DNA]</scope>
    <source>
        <strain evidence="6 7">SIR-1</strain>
    </source>
</reference>
<dbReference type="InterPro" id="IPR052397">
    <property type="entry name" value="NADPH-QR_MdaB"/>
</dbReference>
<feature type="domain" description="Flavodoxin-like fold" evidence="5">
    <location>
        <begin position="2"/>
        <end position="194"/>
    </location>
</feature>
<dbReference type="Pfam" id="PF02525">
    <property type="entry name" value="Flavodoxin_2"/>
    <property type="match status" value="1"/>
</dbReference>
<dbReference type="STRING" id="391625.PPSIR1_37074"/>
<dbReference type="PANTHER" id="PTHR46305">
    <property type="match status" value="1"/>
</dbReference>
<dbReference type="InterPro" id="IPR029039">
    <property type="entry name" value="Flavoprotein-like_sf"/>
</dbReference>
<accession>A6G0I0</accession>
<dbReference type="AlphaFoldDB" id="A6G0I0"/>
<comment type="similarity">
    <text evidence="4">Belongs to the oxidoreductase MdaB family.</text>
</comment>
<comment type="caution">
    <text evidence="6">The sequence shown here is derived from an EMBL/GenBank/DDBJ whole genome shotgun (WGS) entry which is preliminary data.</text>
</comment>
<keyword evidence="2" id="KW-0285">Flavoprotein</keyword>
<comment type="cofactor">
    <cofactor evidence="1">
        <name>FAD</name>
        <dbReference type="ChEBI" id="CHEBI:57692"/>
    </cofactor>
</comment>